<reference evidence="2 3" key="1">
    <citation type="journal article" date="2011" name="Genome Biol.">
        <title>Comparative genome sequence analysis underscores mycoparasitism as the ancestral life style of Trichoderma.</title>
        <authorList>
            <person name="Kubicek C.P."/>
            <person name="Herrera-Estrella A."/>
            <person name="Seidl-Seiboth V."/>
            <person name="Martinez D.A."/>
            <person name="Druzhinina I.S."/>
            <person name="Thon M."/>
            <person name="Zeilinger S."/>
            <person name="Casas-Flores S."/>
            <person name="Horwitz B.A."/>
            <person name="Mukherjee P.K."/>
            <person name="Mukherjee M."/>
            <person name="Kredics L."/>
            <person name="Alcaraz L.D."/>
            <person name="Aerts A."/>
            <person name="Antal Z."/>
            <person name="Atanasova L."/>
            <person name="Cervantes-Badillo M.G."/>
            <person name="Challacombe J."/>
            <person name="Chertkov O."/>
            <person name="McCluskey K."/>
            <person name="Coulpier F."/>
            <person name="Deshpande N."/>
            <person name="von Doehren H."/>
            <person name="Ebbole D.J."/>
            <person name="Esquivel-Naranjo E.U."/>
            <person name="Fekete E."/>
            <person name="Flipphi M."/>
            <person name="Glaser F."/>
            <person name="Gomez-Rodriguez E.Y."/>
            <person name="Gruber S."/>
            <person name="Han C."/>
            <person name="Henrissat B."/>
            <person name="Hermosa R."/>
            <person name="Hernandez-Onate M."/>
            <person name="Karaffa L."/>
            <person name="Kosti I."/>
            <person name="Le Crom S."/>
            <person name="Lindquist E."/>
            <person name="Lucas S."/>
            <person name="Luebeck M."/>
            <person name="Luebeck P.S."/>
            <person name="Margeot A."/>
            <person name="Metz B."/>
            <person name="Misra M."/>
            <person name="Nevalainen H."/>
            <person name="Omann M."/>
            <person name="Packer N."/>
            <person name="Perrone G."/>
            <person name="Uresti-Rivera E.E."/>
            <person name="Salamov A."/>
            <person name="Schmoll M."/>
            <person name="Seiboth B."/>
            <person name="Shapiro H."/>
            <person name="Sukno S."/>
            <person name="Tamayo-Ramos J.A."/>
            <person name="Tisch D."/>
            <person name="Wiest A."/>
            <person name="Wilkinson H.H."/>
            <person name="Zhang M."/>
            <person name="Coutinho P.M."/>
            <person name="Kenerley C.M."/>
            <person name="Monte E."/>
            <person name="Baker S.E."/>
            <person name="Grigoriev I.V."/>
        </authorList>
    </citation>
    <scope>NUCLEOTIDE SEQUENCE [LARGE SCALE GENOMIC DNA]</scope>
    <source>
        <strain evidence="3">Gv29-8 / FGSC 10586</strain>
    </source>
</reference>
<accession>G9N6Y8</accession>
<organism evidence="2 3">
    <name type="scientific">Hypocrea virens (strain Gv29-8 / FGSC 10586)</name>
    <name type="common">Gliocladium virens</name>
    <name type="synonym">Trichoderma virens</name>
    <dbReference type="NCBI Taxonomy" id="413071"/>
    <lineage>
        <taxon>Eukaryota</taxon>
        <taxon>Fungi</taxon>
        <taxon>Dikarya</taxon>
        <taxon>Ascomycota</taxon>
        <taxon>Pezizomycotina</taxon>
        <taxon>Sordariomycetes</taxon>
        <taxon>Hypocreomycetidae</taxon>
        <taxon>Hypocreales</taxon>
        <taxon>Hypocreaceae</taxon>
        <taxon>Trichoderma</taxon>
    </lineage>
</organism>
<dbReference type="OrthoDB" id="10495200at2759"/>
<protein>
    <submittedName>
        <fullName evidence="2">Uncharacterized protein</fullName>
    </submittedName>
</protein>
<evidence type="ECO:0000256" key="1">
    <source>
        <dbReference type="SAM" id="MobiDB-lite"/>
    </source>
</evidence>
<dbReference type="AlphaFoldDB" id="G9N6Y8"/>
<dbReference type="InParanoid" id="G9N6Y8"/>
<proteinExistence type="predicted"/>
<dbReference type="GeneID" id="25796835"/>
<dbReference type="HOGENOM" id="CLU_1354790_0_0_1"/>
<gene>
    <name evidence="2" type="ORF">TRIVIDRAFT_66405</name>
</gene>
<dbReference type="RefSeq" id="XP_013951688.1">
    <property type="nucleotide sequence ID" value="XM_014096213.1"/>
</dbReference>
<evidence type="ECO:0000313" key="2">
    <source>
        <dbReference type="EMBL" id="EHK17486.1"/>
    </source>
</evidence>
<dbReference type="VEuPathDB" id="FungiDB:TRIVIDRAFT_66405"/>
<sequence>MQQLVGEKDCADAMAAPERKLKFDGRQEAAKMAQLTFLFSHQIGGPHLLTETNRGMEPLESIRLPPSSSSSARQTPRSAARASLAATSSANQLTRWWQLKQQGGPTADSVTDAFRRQLSGCCKLRVAFSQRDTASNVTTNGAQSKELRVRVLVQMRLKRRHCAGRLDVGAPYFLESLRLLLLQSDIASGLLKKRETSGRWPI</sequence>
<name>G9N6Y8_HYPVG</name>
<dbReference type="Proteomes" id="UP000007115">
    <property type="component" value="Unassembled WGS sequence"/>
</dbReference>
<feature type="region of interest" description="Disordered" evidence="1">
    <location>
        <begin position="59"/>
        <end position="84"/>
    </location>
</feature>
<keyword evidence="3" id="KW-1185">Reference proteome</keyword>
<comment type="caution">
    <text evidence="2">The sequence shown here is derived from an EMBL/GenBank/DDBJ whole genome shotgun (WGS) entry which is preliminary data.</text>
</comment>
<dbReference type="EMBL" id="ABDF02000088">
    <property type="protein sequence ID" value="EHK17486.1"/>
    <property type="molecule type" value="Genomic_DNA"/>
</dbReference>
<evidence type="ECO:0000313" key="3">
    <source>
        <dbReference type="Proteomes" id="UP000007115"/>
    </source>
</evidence>